<evidence type="ECO:0008006" key="5">
    <source>
        <dbReference type="Google" id="ProtNLM"/>
    </source>
</evidence>
<feature type="transmembrane region" description="Helical" evidence="2">
    <location>
        <begin position="12"/>
        <end position="31"/>
    </location>
</feature>
<dbReference type="InterPro" id="IPR023365">
    <property type="entry name" value="Sortase_dom-sf"/>
</dbReference>
<dbReference type="Gene3D" id="2.40.260.10">
    <property type="entry name" value="Sortase"/>
    <property type="match status" value="1"/>
</dbReference>
<evidence type="ECO:0000256" key="2">
    <source>
        <dbReference type="SAM" id="Phobius"/>
    </source>
</evidence>
<dbReference type="KEGG" id="slau:SLA_6326"/>
<sequence length="219" mass="22046">MYGQNEPGRRGAWGVVAVVLLVGVHLLRGGLTDPAADGPPRPAAAAAPAPARAAAPASRAVPSAPAPLPAAPPLRVRVAAVGVDAPVTRVGLAADGGIDAPPPGDRNLAGWFTGSVTPGARGTAVVVGHVDTPEGRAVFYGLGALAKGKRVEIARADGRTAVFTVYGVELVPKDRFPAQRVYGSTGTPELRLITCGGPYTEGGGYPDNVVVSARLTGTR</sequence>
<keyword evidence="2" id="KW-0472">Membrane</keyword>
<protein>
    <recommendedName>
        <fullName evidence="5">Class F sortase</fullName>
    </recommendedName>
</protein>
<evidence type="ECO:0000256" key="1">
    <source>
        <dbReference type="ARBA" id="ARBA00022801"/>
    </source>
</evidence>
<dbReference type="InterPro" id="IPR042001">
    <property type="entry name" value="Sortase_F"/>
</dbReference>
<evidence type="ECO:0000313" key="4">
    <source>
        <dbReference type="Proteomes" id="UP000217676"/>
    </source>
</evidence>
<dbReference type="Proteomes" id="UP000217676">
    <property type="component" value="Chromosome"/>
</dbReference>
<keyword evidence="2" id="KW-1133">Transmembrane helix</keyword>
<dbReference type="NCBIfam" id="NF033748">
    <property type="entry name" value="class_F_sortase"/>
    <property type="match status" value="1"/>
</dbReference>
<keyword evidence="2" id="KW-0812">Transmembrane</keyword>
<name>A0A160P7S3_STRLU</name>
<dbReference type="AlphaFoldDB" id="A0A160P7S3"/>
<dbReference type="GO" id="GO:0016787">
    <property type="term" value="F:hydrolase activity"/>
    <property type="evidence" value="ECO:0007669"/>
    <property type="project" value="UniProtKB-KW"/>
</dbReference>
<reference evidence="3 4" key="1">
    <citation type="journal article" date="2016" name="Genome Announc.">
        <title>Complete Genome Sequence of Thiostrepton-Producing Streptomyces laurentii ATCC 31255.</title>
        <authorList>
            <person name="Doi K."/>
            <person name="Fujino Y."/>
            <person name="Nagayoshi Y."/>
            <person name="Ohshima T."/>
            <person name="Ogata S."/>
        </authorList>
    </citation>
    <scope>NUCLEOTIDE SEQUENCE [LARGE SCALE GENOMIC DNA]</scope>
    <source>
        <strain evidence="3 4">ATCC 31255</strain>
    </source>
</reference>
<evidence type="ECO:0000313" key="3">
    <source>
        <dbReference type="EMBL" id="BAU87195.1"/>
    </source>
</evidence>
<organism evidence="3 4">
    <name type="scientific">Streptomyces laurentii</name>
    <dbReference type="NCBI Taxonomy" id="39478"/>
    <lineage>
        <taxon>Bacteria</taxon>
        <taxon>Bacillati</taxon>
        <taxon>Actinomycetota</taxon>
        <taxon>Actinomycetes</taxon>
        <taxon>Kitasatosporales</taxon>
        <taxon>Streptomycetaceae</taxon>
        <taxon>Streptomyces</taxon>
    </lineage>
</organism>
<dbReference type="EMBL" id="AP017424">
    <property type="protein sequence ID" value="BAU87195.1"/>
    <property type="molecule type" value="Genomic_DNA"/>
</dbReference>
<dbReference type="Pfam" id="PF04203">
    <property type="entry name" value="Sortase"/>
    <property type="match status" value="1"/>
</dbReference>
<keyword evidence="4" id="KW-1185">Reference proteome</keyword>
<dbReference type="InterPro" id="IPR005754">
    <property type="entry name" value="Sortase"/>
</dbReference>
<keyword evidence="1" id="KW-0378">Hydrolase</keyword>
<proteinExistence type="predicted"/>
<gene>
    <name evidence="3" type="ORF">SLA_6326</name>
</gene>
<dbReference type="CDD" id="cd05829">
    <property type="entry name" value="Sortase_F"/>
    <property type="match status" value="1"/>
</dbReference>
<dbReference type="SUPFAM" id="SSF63817">
    <property type="entry name" value="Sortase"/>
    <property type="match status" value="1"/>
</dbReference>
<accession>A0A160P7S3</accession>